<reference evidence="1 2" key="1">
    <citation type="submission" date="2024-09" db="EMBL/GenBank/DDBJ databases">
        <authorList>
            <person name="Sun Q."/>
            <person name="Mori K."/>
        </authorList>
    </citation>
    <scope>NUCLEOTIDE SEQUENCE [LARGE SCALE GENOMIC DNA]</scope>
    <source>
        <strain evidence="1 2">CCM 3426</strain>
    </source>
</reference>
<gene>
    <name evidence="1" type="ORF">ACFFV7_40630</name>
</gene>
<dbReference type="Proteomes" id="UP001589647">
    <property type="component" value="Unassembled WGS sequence"/>
</dbReference>
<proteinExistence type="predicted"/>
<evidence type="ECO:0000313" key="2">
    <source>
        <dbReference type="Proteomes" id="UP001589647"/>
    </source>
</evidence>
<name>A0ABV5ISN2_9ACTN</name>
<sequence>MERIQGELCFMVGANSWTDETAFQCSPSSGGIAPAEKFAFSLDIPIDLYDTLLLGLGT</sequence>
<keyword evidence="2" id="KW-1185">Reference proteome</keyword>
<dbReference type="RefSeq" id="WP_189654013.1">
    <property type="nucleotide sequence ID" value="NZ_BMRC01000054.1"/>
</dbReference>
<evidence type="ECO:0000313" key="1">
    <source>
        <dbReference type="EMBL" id="MFB9207549.1"/>
    </source>
</evidence>
<comment type="caution">
    <text evidence="1">The sequence shown here is derived from an EMBL/GenBank/DDBJ whole genome shotgun (WGS) entry which is preliminary data.</text>
</comment>
<accession>A0ABV5ISN2</accession>
<organism evidence="1 2">
    <name type="scientific">Nonomuraea spiralis</name>
    <dbReference type="NCBI Taxonomy" id="46182"/>
    <lineage>
        <taxon>Bacteria</taxon>
        <taxon>Bacillati</taxon>
        <taxon>Actinomycetota</taxon>
        <taxon>Actinomycetes</taxon>
        <taxon>Streptosporangiales</taxon>
        <taxon>Streptosporangiaceae</taxon>
        <taxon>Nonomuraea</taxon>
    </lineage>
</organism>
<protein>
    <submittedName>
        <fullName evidence="1">Uncharacterized protein</fullName>
    </submittedName>
</protein>
<dbReference type="EMBL" id="JBHMEI010000059">
    <property type="protein sequence ID" value="MFB9207549.1"/>
    <property type="molecule type" value="Genomic_DNA"/>
</dbReference>